<feature type="region of interest" description="Disordered" evidence="1">
    <location>
        <begin position="1"/>
        <end position="28"/>
    </location>
</feature>
<dbReference type="GO" id="GO:0034647">
    <property type="term" value="F:histone H3K4me/H3K4me2/H3K4me3 demethylase activity"/>
    <property type="evidence" value="ECO:0007669"/>
    <property type="project" value="TreeGrafter"/>
</dbReference>
<dbReference type="InterPro" id="IPR003349">
    <property type="entry name" value="JmjN"/>
</dbReference>
<dbReference type="SMART" id="SM00545">
    <property type="entry name" value="JmjN"/>
    <property type="match status" value="1"/>
</dbReference>
<accession>A0AAV9E3W2</accession>
<reference evidence="3" key="1">
    <citation type="journal article" date="2023" name="Nat. Commun.">
        <title>Diploid and tetraploid genomes of Acorus and the evolution of monocots.</title>
        <authorList>
            <person name="Ma L."/>
            <person name="Liu K.W."/>
            <person name="Li Z."/>
            <person name="Hsiao Y.Y."/>
            <person name="Qi Y."/>
            <person name="Fu T."/>
            <person name="Tang G.D."/>
            <person name="Zhang D."/>
            <person name="Sun W.H."/>
            <person name="Liu D.K."/>
            <person name="Li Y."/>
            <person name="Chen G.Z."/>
            <person name="Liu X.D."/>
            <person name="Liao X.Y."/>
            <person name="Jiang Y.T."/>
            <person name="Yu X."/>
            <person name="Hao Y."/>
            <person name="Huang J."/>
            <person name="Zhao X.W."/>
            <person name="Ke S."/>
            <person name="Chen Y.Y."/>
            <person name="Wu W.L."/>
            <person name="Hsu J.L."/>
            <person name="Lin Y.F."/>
            <person name="Huang M.D."/>
            <person name="Li C.Y."/>
            <person name="Huang L."/>
            <person name="Wang Z.W."/>
            <person name="Zhao X."/>
            <person name="Zhong W.Y."/>
            <person name="Peng D.H."/>
            <person name="Ahmad S."/>
            <person name="Lan S."/>
            <person name="Zhang J.S."/>
            <person name="Tsai W.C."/>
            <person name="Van de Peer Y."/>
            <person name="Liu Z.J."/>
        </authorList>
    </citation>
    <scope>NUCLEOTIDE SEQUENCE</scope>
    <source>
        <strain evidence="3">CP</strain>
    </source>
</reference>
<dbReference type="PANTHER" id="PTHR10694">
    <property type="entry name" value="LYSINE-SPECIFIC DEMETHYLASE"/>
    <property type="match status" value="1"/>
</dbReference>
<dbReference type="GO" id="GO:0010468">
    <property type="term" value="P:regulation of gene expression"/>
    <property type="evidence" value="ECO:0007669"/>
    <property type="project" value="TreeGrafter"/>
</dbReference>
<gene>
    <name evidence="3" type="primary">JMJ14</name>
    <name evidence="3" type="ORF">QJS10_CPA09g01135</name>
</gene>
<comment type="caution">
    <text evidence="3">The sequence shown here is derived from an EMBL/GenBank/DDBJ whole genome shotgun (WGS) entry which is preliminary data.</text>
</comment>
<dbReference type="Proteomes" id="UP001180020">
    <property type="component" value="Unassembled WGS sequence"/>
</dbReference>
<dbReference type="PANTHER" id="PTHR10694:SF105">
    <property type="entry name" value="LYSINE-SPECIFIC DEMETHYLASE JMJ14"/>
    <property type="match status" value="1"/>
</dbReference>
<dbReference type="PROSITE" id="PS51183">
    <property type="entry name" value="JMJN"/>
    <property type="match status" value="1"/>
</dbReference>
<dbReference type="GO" id="GO:0005634">
    <property type="term" value="C:nucleus"/>
    <property type="evidence" value="ECO:0007669"/>
    <property type="project" value="TreeGrafter"/>
</dbReference>
<dbReference type="Pfam" id="PF02375">
    <property type="entry name" value="JmjN"/>
    <property type="match status" value="1"/>
</dbReference>
<sequence>MSTMGQASKDYKHMRKRAQPSQINKSEDHLPYNLVTNDSRVHVISGQIKSEFVPLEVIIMEAENHCTKYNNKVSSPISSSQEEFLNYREDSRLTAVNPEHTIEVVDAQSTLMDADSNNCDKVVKVTRSRRRKKPWTDKRLSDICSDEDSDCEQPVKVSARWIPTEACRPDIGEAPVFYPNEEEFKDTLGYIASIRKNAEQYGICRIVPPPSWKPTCILREKKIWEHAQFSTRVQQVEMLQNREP</sequence>
<dbReference type="EMBL" id="JAUJYO010000009">
    <property type="protein sequence ID" value="KAK1307623.1"/>
    <property type="molecule type" value="Genomic_DNA"/>
</dbReference>
<dbReference type="GO" id="GO:0000785">
    <property type="term" value="C:chromatin"/>
    <property type="evidence" value="ECO:0007669"/>
    <property type="project" value="TreeGrafter"/>
</dbReference>
<evidence type="ECO:0000259" key="2">
    <source>
        <dbReference type="PROSITE" id="PS51183"/>
    </source>
</evidence>
<evidence type="ECO:0000313" key="4">
    <source>
        <dbReference type="Proteomes" id="UP001180020"/>
    </source>
</evidence>
<evidence type="ECO:0000256" key="1">
    <source>
        <dbReference type="SAM" id="MobiDB-lite"/>
    </source>
</evidence>
<proteinExistence type="predicted"/>
<protein>
    <submittedName>
        <fullName evidence="3">Lysine-specific demethylase JMJ14</fullName>
    </submittedName>
</protein>
<feature type="domain" description="JmjN" evidence="2">
    <location>
        <begin position="174"/>
        <end position="215"/>
    </location>
</feature>
<dbReference type="AlphaFoldDB" id="A0AAV9E3W2"/>
<name>A0AAV9E3W2_ACOCL</name>
<reference evidence="3" key="2">
    <citation type="submission" date="2023-06" db="EMBL/GenBank/DDBJ databases">
        <authorList>
            <person name="Ma L."/>
            <person name="Liu K.-W."/>
            <person name="Li Z."/>
            <person name="Hsiao Y.-Y."/>
            <person name="Qi Y."/>
            <person name="Fu T."/>
            <person name="Tang G."/>
            <person name="Zhang D."/>
            <person name="Sun W.-H."/>
            <person name="Liu D.-K."/>
            <person name="Li Y."/>
            <person name="Chen G.-Z."/>
            <person name="Liu X.-D."/>
            <person name="Liao X.-Y."/>
            <person name="Jiang Y.-T."/>
            <person name="Yu X."/>
            <person name="Hao Y."/>
            <person name="Huang J."/>
            <person name="Zhao X.-W."/>
            <person name="Ke S."/>
            <person name="Chen Y.-Y."/>
            <person name="Wu W.-L."/>
            <person name="Hsu J.-L."/>
            <person name="Lin Y.-F."/>
            <person name="Huang M.-D."/>
            <person name="Li C.-Y."/>
            <person name="Huang L."/>
            <person name="Wang Z.-W."/>
            <person name="Zhao X."/>
            <person name="Zhong W.-Y."/>
            <person name="Peng D.-H."/>
            <person name="Ahmad S."/>
            <person name="Lan S."/>
            <person name="Zhang J.-S."/>
            <person name="Tsai W.-C."/>
            <person name="Van De Peer Y."/>
            <person name="Liu Z.-J."/>
        </authorList>
    </citation>
    <scope>NUCLEOTIDE SEQUENCE</scope>
    <source>
        <strain evidence="3">CP</strain>
        <tissue evidence="3">Leaves</tissue>
    </source>
</reference>
<dbReference type="Gene3D" id="2.60.120.650">
    <property type="entry name" value="Cupin"/>
    <property type="match status" value="1"/>
</dbReference>
<organism evidence="3 4">
    <name type="scientific">Acorus calamus</name>
    <name type="common">Sweet flag</name>
    <dbReference type="NCBI Taxonomy" id="4465"/>
    <lineage>
        <taxon>Eukaryota</taxon>
        <taxon>Viridiplantae</taxon>
        <taxon>Streptophyta</taxon>
        <taxon>Embryophyta</taxon>
        <taxon>Tracheophyta</taxon>
        <taxon>Spermatophyta</taxon>
        <taxon>Magnoliopsida</taxon>
        <taxon>Liliopsida</taxon>
        <taxon>Acoraceae</taxon>
        <taxon>Acorus</taxon>
    </lineage>
</organism>
<keyword evidence="4" id="KW-1185">Reference proteome</keyword>
<evidence type="ECO:0000313" key="3">
    <source>
        <dbReference type="EMBL" id="KAK1307623.1"/>
    </source>
</evidence>